<gene>
    <name evidence="1" type="ORF">L3Q82_018913</name>
</gene>
<evidence type="ECO:0000313" key="1">
    <source>
        <dbReference type="EMBL" id="KAI3354393.1"/>
    </source>
</evidence>
<organism evidence="1 2">
    <name type="scientific">Scortum barcoo</name>
    <name type="common">barcoo grunter</name>
    <dbReference type="NCBI Taxonomy" id="214431"/>
    <lineage>
        <taxon>Eukaryota</taxon>
        <taxon>Metazoa</taxon>
        <taxon>Chordata</taxon>
        <taxon>Craniata</taxon>
        <taxon>Vertebrata</taxon>
        <taxon>Euteleostomi</taxon>
        <taxon>Actinopterygii</taxon>
        <taxon>Neopterygii</taxon>
        <taxon>Teleostei</taxon>
        <taxon>Neoteleostei</taxon>
        <taxon>Acanthomorphata</taxon>
        <taxon>Eupercaria</taxon>
        <taxon>Centrarchiformes</taxon>
        <taxon>Terapontoidei</taxon>
        <taxon>Terapontidae</taxon>
        <taxon>Scortum</taxon>
    </lineage>
</organism>
<feature type="non-terminal residue" evidence="1">
    <location>
        <position position="196"/>
    </location>
</feature>
<evidence type="ECO:0000313" key="2">
    <source>
        <dbReference type="Proteomes" id="UP000831701"/>
    </source>
</evidence>
<reference evidence="1" key="1">
    <citation type="submission" date="2022-04" db="EMBL/GenBank/DDBJ databases">
        <title>Jade perch genome.</title>
        <authorList>
            <person name="Chao B."/>
        </authorList>
    </citation>
    <scope>NUCLEOTIDE SEQUENCE</scope>
    <source>
        <strain evidence="1">CB-2022</strain>
    </source>
</reference>
<sequence length="196" mass="21542">MYTLSLGLLVAFQQSLVLISGPYPPHTEISDVVPGICWSHSSSLGVTALSTPITRGITDVFTPHILSNCSLSPWYFSSFSCSFFLMLLSFTTSISTALFCYLSTTTMSGWFIITCLSVCIWKSHRILARPFSTTFGDVSHFDLGTSVQIFLYTMPATWLWRSMYALPASILHPAVTCWIVSGASLHSLRLGSCLVS</sequence>
<accession>A0ACB8VFN3</accession>
<dbReference type="Proteomes" id="UP000831701">
    <property type="component" value="Chromosome 22"/>
</dbReference>
<proteinExistence type="predicted"/>
<name>A0ACB8VFN3_9TELE</name>
<comment type="caution">
    <text evidence="1">The sequence shown here is derived from an EMBL/GenBank/DDBJ whole genome shotgun (WGS) entry which is preliminary data.</text>
</comment>
<protein>
    <submittedName>
        <fullName evidence="1">Uncharacterized protein</fullName>
    </submittedName>
</protein>
<keyword evidence="2" id="KW-1185">Reference proteome</keyword>
<dbReference type="EMBL" id="CM041552">
    <property type="protein sequence ID" value="KAI3354393.1"/>
    <property type="molecule type" value="Genomic_DNA"/>
</dbReference>